<evidence type="ECO:0000313" key="2">
    <source>
        <dbReference type="Proteomes" id="UP001500782"/>
    </source>
</evidence>
<sequence>MAEVRKAKIKMDFNSGFSLSQGLSVEEAVKALVKAIKRGEVEELDVKVEYVDGTGFSYITGVEEDDEDDAEDED</sequence>
<evidence type="ECO:0000313" key="1">
    <source>
        <dbReference type="EMBL" id="GAA0340668.1"/>
    </source>
</evidence>
<dbReference type="EMBL" id="BAAADJ010000058">
    <property type="protein sequence ID" value="GAA0340668.1"/>
    <property type="molecule type" value="Genomic_DNA"/>
</dbReference>
<dbReference type="Proteomes" id="UP001500782">
    <property type="component" value="Unassembled WGS sequence"/>
</dbReference>
<name>A0ABP3GDW6_9BACI</name>
<protein>
    <submittedName>
        <fullName evidence="1">Uncharacterized protein</fullName>
    </submittedName>
</protein>
<keyword evidence="2" id="KW-1185">Reference proteome</keyword>
<accession>A0ABP3GDW6</accession>
<dbReference type="RefSeq" id="WP_343801577.1">
    <property type="nucleotide sequence ID" value="NZ_BAAADJ010000058.1"/>
</dbReference>
<organism evidence="1 2">
    <name type="scientific">Bacillus carboniphilus</name>
    <dbReference type="NCBI Taxonomy" id="86663"/>
    <lineage>
        <taxon>Bacteria</taxon>
        <taxon>Bacillati</taxon>
        <taxon>Bacillota</taxon>
        <taxon>Bacilli</taxon>
        <taxon>Bacillales</taxon>
        <taxon>Bacillaceae</taxon>
        <taxon>Bacillus</taxon>
    </lineage>
</organism>
<comment type="caution">
    <text evidence="1">The sequence shown here is derived from an EMBL/GenBank/DDBJ whole genome shotgun (WGS) entry which is preliminary data.</text>
</comment>
<reference evidence="2" key="1">
    <citation type="journal article" date="2019" name="Int. J. Syst. Evol. Microbiol.">
        <title>The Global Catalogue of Microorganisms (GCM) 10K type strain sequencing project: providing services to taxonomists for standard genome sequencing and annotation.</title>
        <authorList>
            <consortium name="The Broad Institute Genomics Platform"/>
            <consortium name="The Broad Institute Genome Sequencing Center for Infectious Disease"/>
            <person name="Wu L."/>
            <person name="Ma J."/>
        </authorList>
    </citation>
    <scope>NUCLEOTIDE SEQUENCE [LARGE SCALE GENOMIC DNA]</scope>
    <source>
        <strain evidence="2">JCM 9731</strain>
    </source>
</reference>
<proteinExistence type="predicted"/>
<gene>
    <name evidence="1" type="ORF">GCM10008967_33740</name>
</gene>